<dbReference type="Gene3D" id="1.10.1740.10">
    <property type="match status" value="1"/>
</dbReference>
<name>A0ABV8LSM0_9ACTN</name>
<dbReference type="NCBIfam" id="TIGR02960">
    <property type="entry name" value="SigX5"/>
    <property type="match status" value="1"/>
</dbReference>
<comment type="similarity">
    <text evidence="1">Belongs to the sigma-70 factor family. ECF subfamily.</text>
</comment>
<evidence type="ECO:0000313" key="9">
    <source>
        <dbReference type="EMBL" id="MFC4133543.1"/>
    </source>
</evidence>
<dbReference type="GO" id="GO:0003899">
    <property type="term" value="F:DNA-directed RNA polymerase activity"/>
    <property type="evidence" value="ECO:0007669"/>
    <property type="project" value="UniProtKB-EC"/>
</dbReference>
<dbReference type="NCBIfam" id="NF006089">
    <property type="entry name" value="PRK08241.1"/>
    <property type="match status" value="1"/>
</dbReference>
<evidence type="ECO:0000256" key="2">
    <source>
        <dbReference type="ARBA" id="ARBA00011344"/>
    </source>
</evidence>
<dbReference type="PANTHER" id="PTHR30173:SF36">
    <property type="entry name" value="ECF RNA POLYMERASE SIGMA FACTOR SIGJ"/>
    <property type="match status" value="1"/>
</dbReference>
<dbReference type="InterPro" id="IPR013325">
    <property type="entry name" value="RNA_pol_sigma_r2"/>
</dbReference>
<dbReference type="Pfam" id="PF04542">
    <property type="entry name" value="Sigma70_r2"/>
    <property type="match status" value="1"/>
</dbReference>
<keyword evidence="4" id="KW-0731">Sigma factor</keyword>
<dbReference type="Proteomes" id="UP001595816">
    <property type="component" value="Unassembled WGS sequence"/>
</dbReference>
<dbReference type="SUPFAM" id="SSF88659">
    <property type="entry name" value="Sigma3 and sigma4 domains of RNA polymerase sigma factors"/>
    <property type="match status" value="1"/>
</dbReference>
<gene>
    <name evidence="9" type="ORF">ACFOZ4_23285</name>
</gene>
<keyword evidence="9" id="KW-0548">Nucleotidyltransferase</keyword>
<dbReference type="EMBL" id="JBHSAY010000012">
    <property type="protein sequence ID" value="MFC4133543.1"/>
    <property type="molecule type" value="Genomic_DNA"/>
</dbReference>
<evidence type="ECO:0000256" key="4">
    <source>
        <dbReference type="ARBA" id="ARBA00023082"/>
    </source>
</evidence>
<keyword evidence="5" id="KW-0804">Transcription</keyword>
<reference evidence="10" key="1">
    <citation type="journal article" date="2019" name="Int. J. Syst. Evol. Microbiol.">
        <title>The Global Catalogue of Microorganisms (GCM) 10K type strain sequencing project: providing services to taxonomists for standard genome sequencing and annotation.</title>
        <authorList>
            <consortium name="The Broad Institute Genomics Platform"/>
            <consortium name="The Broad Institute Genome Sequencing Center for Infectious Disease"/>
            <person name="Wu L."/>
            <person name="Ma J."/>
        </authorList>
    </citation>
    <scope>NUCLEOTIDE SEQUENCE [LARGE SCALE GENOMIC DNA]</scope>
    <source>
        <strain evidence="10">CGMCC 4.7289</strain>
    </source>
</reference>
<dbReference type="InterPro" id="IPR032710">
    <property type="entry name" value="NTF2-like_dom_sf"/>
</dbReference>
<dbReference type="Gene3D" id="3.10.450.50">
    <property type="match status" value="1"/>
</dbReference>
<evidence type="ECO:0000256" key="1">
    <source>
        <dbReference type="ARBA" id="ARBA00010641"/>
    </source>
</evidence>
<feature type="domain" description="RNA polymerase sigma factor 70 region 4 type 2" evidence="7">
    <location>
        <begin position="125"/>
        <end position="175"/>
    </location>
</feature>
<protein>
    <submittedName>
        <fullName evidence="9">RNA polymerase subunit sigma-70</fullName>
        <ecNumber evidence="9">2.7.7.6</ecNumber>
    </submittedName>
</protein>
<dbReference type="SUPFAM" id="SSF54427">
    <property type="entry name" value="NTF2-like"/>
    <property type="match status" value="1"/>
</dbReference>
<keyword evidence="9" id="KW-0808">Transferase</keyword>
<keyword evidence="3" id="KW-0805">Transcription regulation</keyword>
<evidence type="ECO:0000259" key="7">
    <source>
        <dbReference type="Pfam" id="PF08281"/>
    </source>
</evidence>
<sequence>MPDFETRAEPHRRELLVHCYRMLGSMPEAEDAVQETFLRAWRAWARYDERTASVRTWLYKIATNTCLTSLEGRARRPLPAGIGAPADDPRAPLVPALDVPWLQPFPDARLDDPAGQVVRRGTLRLALVAALQLLPARQRAVLVLRDVLDFSADETARLLDTSPAAVNSALQRARAGLSAAGPVADEMAEPADDVRKTVDRYVEAFEAADVDRLVELLSADVVLEMPPVPLWYRGAADYGRFMARVYDLRGRVWRTASVGANTQPAVAAYCADDEGVLRLHTLQVFTVQDGRIAHTYVFQHPEVFTAFNLPPVLAG</sequence>
<feature type="domain" description="RNA polymerase sigma-70 region 2" evidence="6">
    <location>
        <begin position="9"/>
        <end position="75"/>
    </location>
</feature>
<evidence type="ECO:0000256" key="3">
    <source>
        <dbReference type="ARBA" id="ARBA00023015"/>
    </source>
</evidence>
<dbReference type="InterPro" id="IPR014305">
    <property type="entry name" value="RNA_pol_sigma-G_actinobac"/>
</dbReference>
<dbReference type="EC" id="2.7.7.6" evidence="9"/>
<dbReference type="SUPFAM" id="SSF88946">
    <property type="entry name" value="Sigma2 domain of RNA polymerase sigma factors"/>
    <property type="match status" value="1"/>
</dbReference>
<evidence type="ECO:0000313" key="10">
    <source>
        <dbReference type="Proteomes" id="UP001595816"/>
    </source>
</evidence>
<evidence type="ECO:0000259" key="6">
    <source>
        <dbReference type="Pfam" id="PF04542"/>
    </source>
</evidence>
<organism evidence="9 10">
    <name type="scientific">Hamadaea flava</name>
    <dbReference type="NCBI Taxonomy" id="1742688"/>
    <lineage>
        <taxon>Bacteria</taxon>
        <taxon>Bacillati</taxon>
        <taxon>Actinomycetota</taxon>
        <taxon>Actinomycetes</taxon>
        <taxon>Micromonosporales</taxon>
        <taxon>Micromonosporaceae</taxon>
        <taxon>Hamadaea</taxon>
    </lineage>
</organism>
<dbReference type="InterPro" id="IPR013324">
    <property type="entry name" value="RNA_pol_sigma_r3/r4-like"/>
</dbReference>
<keyword evidence="10" id="KW-1185">Reference proteome</keyword>
<evidence type="ECO:0000256" key="5">
    <source>
        <dbReference type="ARBA" id="ARBA00023163"/>
    </source>
</evidence>
<dbReference type="RefSeq" id="WP_253762335.1">
    <property type="nucleotide sequence ID" value="NZ_JAMZDZ010000001.1"/>
</dbReference>
<dbReference type="InterPro" id="IPR037401">
    <property type="entry name" value="SnoaL-like"/>
</dbReference>
<dbReference type="InterPro" id="IPR007627">
    <property type="entry name" value="RNA_pol_sigma70_r2"/>
</dbReference>
<dbReference type="InterPro" id="IPR014284">
    <property type="entry name" value="RNA_pol_sigma-70_dom"/>
</dbReference>
<dbReference type="InterPro" id="IPR052704">
    <property type="entry name" value="ECF_Sigma-70_Domain"/>
</dbReference>
<dbReference type="Gene3D" id="1.10.10.10">
    <property type="entry name" value="Winged helix-like DNA-binding domain superfamily/Winged helix DNA-binding domain"/>
    <property type="match status" value="1"/>
</dbReference>
<dbReference type="InterPro" id="IPR036388">
    <property type="entry name" value="WH-like_DNA-bd_sf"/>
</dbReference>
<feature type="domain" description="SnoaL-like" evidence="8">
    <location>
        <begin position="198"/>
        <end position="294"/>
    </location>
</feature>
<dbReference type="PANTHER" id="PTHR30173">
    <property type="entry name" value="SIGMA 19 FACTOR"/>
    <property type="match status" value="1"/>
</dbReference>
<comment type="caution">
    <text evidence="9">The sequence shown here is derived from an EMBL/GenBank/DDBJ whole genome shotgun (WGS) entry which is preliminary data.</text>
</comment>
<proteinExistence type="inferred from homology"/>
<accession>A0ABV8LSM0</accession>
<dbReference type="Pfam" id="PF12680">
    <property type="entry name" value="SnoaL_2"/>
    <property type="match status" value="1"/>
</dbReference>
<evidence type="ECO:0000259" key="8">
    <source>
        <dbReference type="Pfam" id="PF12680"/>
    </source>
</evidence>
<dbReference type="Pfam" id="PF08281">
    <property type="entry name" value="Sigma70_r4_2"/>
    <property type="match status" value="1"/>
</dbReference>
<dbReference type="NCBIfam" id="TIGR02937">
    <property type="entry name" value="sigma70-ECF"/>
    <property type="match status" value="1"/>
</dbReference>
<dbReference type="InterPro" id="IPR013249">
    <property type="entry name" value="RNA_pol_sigma70_r4_t2"/>
</dbReference>
<comment type="subunit">
    <text evidence="2">Interacts transiently with the RNA polymerase catalytic core formed by RpoA, RpoB, RpoC and RpoZ (2 alpha, 1 beta, 1 beta' and 1 omega subunit) to form the RNA polymerase holoenzyme that can initiate transcription.</text>
</comment>